<dbReference type="InterPro" id="IPR013694">
    <property type="entry name" value="VIT"/>
</dbReference>
<accession>A0A8S1STN2</accession>
<protein>
    <submittedName>
        <fullName evidence="3">Uncharacterized protein</fullName>
    </submittedName>
</protein>
<dbReference type="AlphaFoldDB" id="A0A8S1STN2"/>
<evidence type="ECO:0000259" key="2">
    <source>
        <dbReference type="PROSITE" id="PS51468"/>
    </source>
</evidence>
<dbReference type="InterPro" id="IPR002035">
    <property type="entry name" value="VWF_A"/>
</dbReference>
<evidence type="ECO:0000313" key="3">
    <source>
        <dbReference type="EMBL" id="CAD8143290.1"/>
    </source>
</evidence>
<organism evidence="3 4">
    <name type="scientific">Paramecium octaurelia</name>
    <dbReference type="NCBI Taxonomy" id="43137"/>
    <lineage>
        <taxon>Eukaryota</taxon>
        <taxon>Sar</taxon>
        <taxon>Alveolata</taxon>
        <taxon>Ciliophora</taxon>
        <taxon>Intramacronucleata</taxon>
        <taxon>Oligohymenophorea</taxon>
        <taxon>Peniculida</taxon>
        <taxon>Parameciidae</taxon>
        <taxon>Paramecium</taxon>
    </lineage>
</organism>
<gene>
    <name evidence="3" type="ORF">POCTA_138.1.T0140430</name>
</gene>
<dbReference type="Proteomes" id="UP000683925">
    <property type="component" value="Unassembled WGS sequence"/>
</dbReference>
<name>A0A8S1STN2_PAROT</name>
<evidence type="ECO:0000259" key="1">
    <source>
        <dbReference type="PROSITE" id="PS50234"/>
    </source>
</evidence>
<feature type="domain" description="VWFA" evidence="1">
    <location>
        <begin position="339"/>
        <end position="516"/>
    </location>
</feature>
<dbReference type="SMART" id="SM00327">
    <property type="entry name" value="VWA"/>
    <property type="match status" value="1"/>
</dbReference>
<keyword evidence="4" id="KW-1185">Reference proteome</keyword>
<dbReference type="PROSITE" id="PS50234">
    <property type="entry name" value="VWFA"/>
    <property type="match status" value="1"/>
</dbReference>
<dbReference type="PANTHER" id="PTHR45737">
    <property type="entry name" value="VON WILLEBRAND FACTOR A DOMAIN-CONTAINING PROTEIN 5A"/>
    <property type="match status" value="1"/>
</dbReference>
<evidence type="ECO:0000313" key="4">
    <source>
        <dbReference type="Proteomes" id="UP000683925"/>
    </source>
</evidence>
<sequence>MFNPEIENDGEKNNTKVKIQAYPIIICYNTQTKLPIELNQVQYTVNIQPGLAVVHIDQIYSTEKNTDQCELEYLFTIDQNCAVTKMIVELGDQKVYGVIKELEEAKIEYQKGINEGKTMVISEEDSKISNIKKVKIGCLSPGKSLKIQFEYIRPLQVYLNQFWKLELSPMIDLSYLTVNELQNTSQNYAQKYSFMKKYVNLEAINLNYKQSITVNINIDKPITYAKSPTHSILLNSDINRKEKQIDLSTPINQLTVTLDKKDPQNMAPNKKFELLFSSNQINTPFSMLSHTNNDALQHIRYCATLTLIPKFNEFPIDDAYQSYLNGLNLPQQSKIQKGSYIFLIDRSGSMDGIRIQKAKQSLILFLKSLPEDCLFNIISFGSEVIKMFDIPQAYNSQTLQQAIKQVQEMNADLGGTDIFQAMVQGIYDDNYQKIKDCPQTLNAFLLTDGEDSPNRIIQLVSQNQRPETRIYTLGIGNNCSEYLVQSLAEVGNGKCQLVGDNEDINSKVIDLLEDSLTYYLKAFSLVHNIEMVSQIIPDPKSITQLKKNQELTLQILFSKNKQENLEFKINCYDPQMKKQISYEVKMNLKSSKENEYFHKIAAHRLIRYYEKSIYLQVKQMDMVMINQKVLKDLDIINLSLQNQILCSKTAFICEVCQDEKNLQELIKKKLVINKIQYDDIYDELEESENCEYADDDDDDDDQGNGFGFNQDVQCCIIQNYEMVQQKYDMAGSDEESYSQQEQMNKVICSNKGKHQDQQMLSYIELIDYIQADGSFLLEIHIEEQLKLSKIDNKYHLEDLCWPTVVSLFYLELFCQAFKSSWQLIYNKAINYLQSKGVNYFQIKTECISDYGNLFKI</sequence>
<dbReference type="Pfam" id="PF13768">
    <property type="entry name" value="VWA_3"/>
    <property type="match status" value="1"/>
</dbReference>
<comment type="caution">
    <text evidence="3">The sequence shown here is derived from an EMBL/GenBank/DDBJ whole genome shotgun (WGS) entry which is preliminary data.</text>
</comment>
<reference evidence="3" key="1">
    <citation type="submission" date="2021-01" db="EMBL/GenBank/DDBJ databases">
        <authorList>
            <consortium name="Genoscope - CEA"/>
            <person name="William W."/>
        </authorList>
    </citation>
    <scope>NUCLEOTIDE SEQUENCE</scope>
</reference>
<dbReference type="PANTHER" id="PTHR45737:SF6">
    <property type="entry name" value="VON WILLEBRAND FACTOR A DOMAIN-CONTAINING PROTEIN 5A"/>
    <property type="match status" value="1"/>
</dbReference>
<dbReference type="EMBL" id="CAJJDP010000014">
    <property type="protein sequence ID" value="CAD8143290.1"/>
    <property type="molecule type" value="Genomic_DNA"/>
</dbReference>
<feature type="domain" description="VIT" evidence="2">
    <location>
        <begin position="22"/>
        <end position="153"/>
    </location>
</feature>
<dbReference type="Pfam" id="PF08487">
    <property type="entry name" value="VIT"/>
    <property type="match status" value="1"/>
</dbReference>
<dbReference type="PROSITE" id="PS51468">
    <property type="entry name" value="VIT"/>
    <property type="match status" value="1"/>
</dbReference>
<dbReference type="OMA" id="MDMVMIN"/>
<dbReference type="OrthoDB" id="312927at2759"/>
<proteinExistence type="predicted"/>